<dbReference type="RefSeq" id="WP_263978352.1">
    <property type="nucleotide sequence ID" value="NZ_BAAAWF010000034.1"/>
</dbReference>
<protein>
    <submittedName>
        <fullName evidence="1">Uncharacterized protein</fullName>
    </submittedName>
</protein>
<evidence type="ECO:0000313" key="2">
    <source>
        <dbReference type="Proteomes" id="UP000585836"/>
    </source>
</evidence>
<evidence type="ECO:0000313" key="1">
    <source>
        <dbReference type="EMBL" id="MBB5926651.1"/>
    </source>
</evidence>
<dbReference type="EMBL" id="JACHJK010000003">
    <property type="protein sequence ID" value="MBB5926651.1"/>
    <property type="molecule type" value="Genomic_DNA"/>
</dbReference>
<sequence>MVRPARSTRPTARVFVRIHPDLVAASEPVGGRMLYGVALAR</sequence>
<keyword evidence="2" id="KW-1185">Reference proteome</keyword>
<accession>A0A7W9PRS0</accession>
<comment type="caution">
    <text evidence="1">The sequence shown here is derived from an EMBL/GenBank/DDBJ whole genome shotgun (WGS) entry which is preliminary data.</text>
</comment>
<reference evidence="1 2" key="1">
    <citation type="submission" date="2020-08" db="EMBL/GenBank/DDBJ databases">
        <title>Genomic Encyclopedia of Type Strains, Phase III (KMG-III): the genomes of soil and plant-associated and newly described type strains.</title>
        <authorList>
            <person name="Whitman W."/>
        </authorList>
    </citation>
    <scope>NUCLEOTIDE SEQUENCE [LARGE SCALE GENOMIC DNA]</scope>
    <source>
        <strain evidence="1 2">CECT 3313</strain>
    </source>
</reference>
<name>A0A7W9PRS0_9ACTN</name>
<dbReference type="AlphaFoldDB" id="A0A7W9PRS0"/>
<dbReference type="Proteomes" id="UP000585836">
    <property type="component" value="Unassembled WGS sequence"/>
</dbReference>
<proteinExistence type="predicted"/>
<gene>
    <name evidence="1" type="ORF">FHS34_002107</name>
</gene>
<organism evidence="1 2">
    <name type="scientific">Streptomyces echinatus</name>
    <dbReference type="NCBI Taxonomy" id="67293"/>
    <lineage>
        <taxon>Bacteria</taxon>
        <taxon>Bacillati</taxon>
        <taxon>Actinomycetota</taxon>
        <taxon>Actinomycetes</taxon>
        <taxon>Kitasatosporales</taxon>
        <taxon>Streptomycetaceae</taxon>
        <taxon>Streptomyces</taxon>
    </lineage>
</organism>